<dbReference type="InterPro" id="IPR010753">
    <property type="entry name" value="DUF1330"/>
</dbReference>
<dbReference type="Gene3D" id="3.30.70.100">
    <property type="match status" value="1"/>
</dbReference>
<evidence type="ECO:0000259" key="1">
    <source>
        <dbReference type="Pfam" id="PF07045"/>
    </source>
</evidence>
<dbReference type="EMBL" id="CP014859">
    <property type="protein sequence ID" value="AOS63935.1"/>
    <property type="molecule type" value="Genomic_DNA"/>
</dbReference>
<protein>
    <recommendedName>
        <fullName evidence="1">DUF1330 domain-containing protein</fullName>
    </recommendedName>
</protein>
<dbReference type="Pfam" id="PF07045">
    <property type="entry name" value="DUF1330"/>
    <property type="match status" value="1"/>
</dbReference>
<reference evidence="3" key="1">
    <citation type="submission" date="2016-03" db="EMBL/GenBank/DDBJ databases">
        <title>Complete genome sequence of the type strain Actinoalloteichus hymeniacidonis DSM 45092.</title>
        <authorList>
            <person name="Schaffert L."/>
            <person name="Albersmeier A."/>
            <person name="Winkler A."/>
            <person name="Kalinowski J."/>
            <person name="Zotchev S."/>
            <person name="Ruckert C."/>
        </authorList>
    </citation>
    <scope>NUCLEOTIDE SEQUENCE [LARGE SCALE GENOMIC DNA]</scope>
    <source>
        <strain evidence="3">HPA177(T) (DSM 45092(T))</strain>
    </source>
</reference>
<evidence type="ECO:0000313" key="2">
    <source>
        <dbReference type="EMBL" id="AOS63935.1"/>
    </source>
</evidence>
<dbReference type="InterPro" id="IPR011008">
    <property type="entry name" value="Dimeric_a/b-barrel"/>
</dbReference>
<dbReference type="SUPFAM" id="SSF54909">
    <property type="entry name" value="Dimeric alpha+beta barrel"/>
    <property type="match status" value="1"/>
</dbReference>
<evidence type="ECO:0000313" key="3">
    <source>
        <dbReference type="Proteomes" id="UP000095210"/>
    </source>
</evidence>
<gene>
    <name evidence="2" type="ORF">TL08_15630</name>
</gene>
<dbReference type="Proteomes" id="UP000095210">
    <property type="component" value="Chromosome"/>
</dbReference>
<proteinExistence type="predicted"/>
<dbReference type="PANTHER" id="PTHR41521:SF4">
    <property type="entry name" value="BLR0684 PROTEIN"/>
    <property type="match status" value="1"/>
</dbReference>
<accession>A0AAC9HT03</accession>
<dbReference type="PANTHER" id="PTHR41521">
    <property type="match status" value="1"/>
</dbReference>
<dbReference type="KEGG" id="ahm:TL08_15630"/>
<name>A0AAC9HT03_9PSEU</name>
<feature type="domain" description="DUF1330" evidence="1">
    <location>
        <begin position="3"/>
        <end position="96"/>
    </location>
</feature>
<dbReference type="RefSeq" id="WP_069849918.1">
    <property type="nucleotide sequence ID" value="NZ_CP014859.1"/>
</dbReference>
<organism evidence="2 3">
    <name type="scientific">Actinoalloteichus hymeniacidonis</name>
    <dbReference type="NCBI Taxonomy" id="340345"/>
    <lineage>
        <taxon>Bacteria</taxon>
        <taxon>Bacillati</taxon>
        <taxon>Actinomycetota</taxon>
        <taxon>Actinomycetes</taxon>
        <taxon>Pseudonocardiales</taxon>
        <taxon>Pseudonocardiaceae</taxon>
        <taxon>Actinoalloteichus</taxon>
    </lineage>
</organism>
<dbReference type="AlphaFoldDB" id="A0AAC9HT03"/>
<keyword evidence="3" id="KW-1185">Reference proteome</keyword>
<sequence length="115" mass="12505">MPAYALARLRRPAEFHPEVGRYLAGIQRTLDPFGGRFVVHGAEVEVREGSWDGDLVVIEFDDLVSARSWYESEAYQQILPLRTRHLAGDVILVDGVGRDHDSAAMAGALGAGATA</sequence>